<dbReference type="PANTHER" id="PTHR10204">
    <property type="entry name" value="NAD P H OXIDOREDUCTASE-RELATED"/>
    <property type="match status" value="1"/>
</dbReference>
<evidence type="ECO:0000256" key="1">
    <source>
        <dbReference type="ARBA" id="ARBA00006252"/>
    </source>
</evidence>
<dbReference type="InterPro" id="IPR051545">
    <property type="entry name" value="NAD(P)H_dehydrogenase_qn"/>
</dbReference>
<dbReference type="GO" id="GO:0003955">
    <property type="term" value="F:NAD(P)H dehydrogenase (quinone) activity"/>
    <property type="evidence" value="ECO:0007669"/>
    <property type="project" value="UniProtKB-EC"/>
</dbReference>
<dbReference type="PANTHER" id="PTHR10204:SF34">
    <property type="entry name" value="NAD(P)H DEHYDROGENASE [QUINONE] 1 ISOFORM 1"/>
    <property type="match status" value="1"/>
</dbReference>
<dbReference type="RefSeq" id="WP_067182758.1">
    <property type="nucleotide sequence ID" value="NZ_CP012199.1"/>
</dbReference>
<dbReference type="EC" id="1.6.5.2" evidence="4"/>
<dbReference type="Gene3D" id="3.40.50.360">
    <property type="match status" value="1"/>
</dbReference>
<evidence type="ECO:0000313" key="5">
    <source>
        <dbReference type="Proteomes" id="UP000058599"/>
    </source>
</evidence>
<evidence type="ECO:0000259" key="3">
    <source>
        <dbReference type="Pfam" id="PF02525"/>
    </source>
</evidence>
<evidence type="ECO:0000256" key="2">
    <source>
        <dbReference type="ARBA" id="ARBA00023002"/>
    </source>
</evidence>
<reference evidence="4 5" key="1">
    <citation type="journal article" date="2016" name="BMC Genomics">
        <title>Genomic analysis of the nitrate-respiring Sphingopyxis granuli (formerly Sphingomonas macrogoltabida) strain TFA.</title>
        <authorList>
            <person name="Garcia-Romero I."/>
            <person name="Perez-Pulido A.J."/>
            <person name="Gonzalez-Flores Y.E."/>
            <person name="Reyes-Ramirez F."/>
            <person name="Santero E."/>
            <person name="Floriano B."/>
        </authorList>
    </citation>
    <scope>NUCLEOTIDE SEQUENCE [LARGE SCALE GENOMIC DNA]</scope>
    <source>
        <strain evidence="4 5">TFA</strain>
    </source>
</reference>
<dbReference type="EMBL" id="CP012199">
    <property type="protein sequence ID" value="AMG74158.1"/>
    <property type="molecule type" value="Genomic_DNA"/>
</dbReference>
<keyword evidence="5" id="KW-1185">Reference proteome</keyword>
<dbReference type="AlphaFoldDB" id="A0AA86GK80"/>
<gene>
    <name evidence="4" type="ORF">SGRAN_1780</name>
</gene>
<comment type="similarity">
    <text evidence="1">Belongs to the NAD(P)H dehydrogenase (quinone) family.</text>
</comment>
<dbReference type="Pfam" id="PF02525">
    <property type="entry name" value="Flavodoxin_2"/>
    <property type="match status" value="1"/>
</dbReference>
<evidence type="ECO:0000313" key="4">
    <source>
        <dbReference type="EMBL" id="AMG74158.1"/>
    </source>
</evidence>
<accession>A0AA86GK80</accession>
<protein>
    <submittedName>
        <fullName evidence="4">NAD(P)H dehydrogenase (Quinone)</fullName>
        <ecNumber evidence="4">1.6.5.2</ecNumber>
    </submittedName>
</protein>
<organism evidence="4 5">
    <name type="scientific">Sphingopyxis granuli</name>
    <dbReference type="NCBI Taxonomy" id="267128"/>
    <lineage>
        <taxon>Bacteria</taxon>
        <taxon>Pseudomonadati</taxon>
        <taxon>Pseudomonadota</taxon>
        <taxon>Alphaproteobacteria</taxon>
        <taxon>Sphingomonadales</taxon>
        <taxon>Sphingomonadaceae</taxon>
        <taxon>Sphingopyxis</taxon>
    </lineage>
</organism>
<dbReference type="KEGG" id="sgi:SGRAN_1780"/>
<dbReference type="SUPFAM" id="SSF52218">
    <property type="entry name" value="Flavoproteins"/>
    <property type="match status" value="1"/>
</dbReference>
<dbReference type="InterPro" id="IPR003680">
    <property type="entry name" value="Flavodoxin_fold"/>
</dbReference>
<dbReference type="InterPro" id="IPR029039">
    <property type="entry name" value="Flavoprotein-like_sf"/>
</dbReference>
<dbReference type="Proteomes" id="UP000058599">
    <property type="component" value="Chromosome"/>
</dbReference>
<feature type="domain" description="Flavodoxin-like fold" evidence="3">
    <location>
        <begin position="4"/>
        <end position="182"/>
    </location>
</feature>
<proteinExistence type="inferred from homology"/>
<dbReference type="GO" id="GO:0005829">
    <property type="term" value="C:cytosol"/>
    <property type="evidence" value="ECO:0007669"/>
    <property type="project" value="TreeGrafter"/>
</dbReference>
<sequence length="194" mass="21717">MTAKRILLIDGHPDPDRARFVHALADRYAGGAEAAGHRVRRIDIAAMAPEPLITRHQWEKADPPSAVADAQSALVWAEHIVIFYPLWLGDMPALLKAFFEQVMRPGFAFRYRDKGFPEKALKGRSAHVVVTMGMPAFAYRLYYRAHSLKSLERNILKFVGIAPIRRTIIGNVEGDGAAREAWLQTMAKNGRSGR</sequence>
<name>A0AA86GK80_9SPHN</name>
<keyword evidence="2 4" id="KW-0560">Oxidoreductase</keyword>